<feature type="transmembrane region" description="Helical" evidence="7">
    <location>
        <begin position="300"/>
        <end position="320"/>
    </location>
</feature>
<reference evidence="8" key="2">
    <citation type="submission" date="2020-09" db="EMBL/GenBank/DDBJ databases">
        <authorList>
            <person name="Sun Q."/>
            <person name="Zhou Y."/>
        </authorList>
    </citation>
    <scope>NUCLEOTIDE SEQUENCE</scope>
    <source>
        <strain evidence="8">CGMCC 1.12777</strain>
    </source>
</reference>
<reference evidence="8" key="1">
    <citation type="journal article" date="2014" name="Int. J. Syst. Evol. Microbiol.">
        <title>Complete genome sequence of Corynebacterium casei LMG S-19264T (=DSM 44701T), isolated from a smear-ripened cheese.</title>
        <authorList>
            <consortium name="US DOE Joint Genome Institute (JGI-PGF)"/>
            <person name="Walter F."/>
            <person name="Albersmeier A."/>
            <person name="Kalinowski J."/>
            <person name="Ruckert C."/>
        </authorList>
    </citation>
    <scope>NUCLEOTIDE SEQUENCE</scope>
    <source>
        <strain evidence="8">CGMCC 1.12777</strain>
    </source>
</reference>
<comment type="similarity">
    <text evidence="2">Belongs to the UPF0718 family.</text>
</comment>
<evidence type="ECO:0000256" key="5">
    <source>
        <dbReference type="ARBA" id="ARBA00022989"/>
    </source>
</evidence>
<protein>
    <recommendedName>
        <fullName evidence="10">Permease</fullName>
    </recommendedName>
</protein>
<feature type="transmembrane region" description="Helical" evidence="7">
    <location>
        <begin position="86"/>
        <end position="104"/>
    </location>
</feature>
<evidence type="ECO:0000256" key="6">
    <source>
        <dbReference type="ARBA" id="ARBA00023136"/>
    </source>
</evidence>
<evidence type="ECO:0000256" key="2">
    <source>
        <dbReference type="ARBA" id="ARBA00006386"/>
    </source>
</evidence>
<organism evidence="8 9">
    <name type="scientific">Pullulanibacillus pueri</name>
    <dbReference type="NCBI Taxonomy" id="1437324"/>
    <lineage>
        <taxon>Bacteria</taxon>
        <taxon>Bacillati</taxon>
        <taxon>Bacillota</taxon>
        <taxon>Bacilli</taxon>
        <taxon>Bacillales</taxon>
        <taxon>Sporolactobacillaceae</taxon>
        <taxon>Pullulanibacillus</taxon>
    </lineage>
</organism>
<dbReference type="PANTHER" id="PTHR43299:SF1">
    <property type="entry name" value="UPF0718 PROTEIN YRAQ"/>
    <property type="match status" value="1"/>
</dbReference>
<feature type="transmembrane region" description="Helical" evidence="7">
    <location>
        <begin position="20"/>
        <end position="37"/>
    </location>
</feature>
<feature type="transmembrane region" description="Helical" evidence="7">
    <location>
        <begin position="183"/>
        <end position="201"/>
    </location>
</feature>
<keyword evidence="6 7" id="KW-0472">Membrane</keyword>
<accession>A0A8J3EMR0</accession>
<keyword evidence="5 7" id="KW-1133">Transmembrane helix</keyword>
<dbReference type="Proteomes" id="UP000656813">
    <property type="component" value="Unassembled WGS sequence"/>
</dbReference>
<dbReference type="RefSeq" id="WP_188497927.1">
    <property type="nucleotide sequence ID" value="NZ_BMFV01000021.1"/>
</dbReference>
<comment type="subcellular location">
    <subcellularLocation>
        <location evidence="1">Cell membrane</location>
        <topology evidence="1">Multi-pass membrane protein</topology>
    </subcellularLocation>
</comment>
<evidence type="ECO:0000313" key="9">
    <source>
        <dbReference type="Proteomes" id="UP000656813"/>
    </source>
</evidence>
<evidence type="ECO:0008006" key="10">
    <source>
        <dbReference type="Google" id="ProtNLM"/>
    </source>
</evidence>
<feature type="transmembrane region" description="Helical" evidence="7">
    <location>
        <begin position="155"/>
        <end position="176"/>
    </location>
</feature>
<keyword evidence="4 7" id="KW-0812">Transmembrane</keyword>
<dbReference type="GO" id="GO:0005886">
    <property type="term" value="C:plasma membrane"/>
    <property type="evidence" value="ECO:0007669"/>
    <property type="project" value="UniProtKB-SubCell"/>
</dbReference>
<comment type="caution">
    <text evidence="8">The sequence shown here is derived from an EMBL/GenBank/DDBJ whole genome shotgun (WGS) entry which is preliminary data.</text>
</comment>
<feature type="transmembrane region" description="Helical" evidence="7">
    <location>
        <begin position="116"/>
        <end position="143"/>
    </location>
</feature>
<gene>
    <name evidence="8" type="ORF">GCM10007096_27210</name>
</gene>
<evidence type="ECO:0000256" key="3">
    <source>
        <dbReference type="ARBA" id="ARBA00022475"/>
    </source>
</evidence>
<keyword evidence="3" id="KW-1003">Cell membrane</keyword>
<dbReference type="AlphaFoldDB" id="A0A8J3EMR0"/>
<dbReference type="Pfam" id="PF03773">
    <property type="entry name" value="ArsP_1"/>
    <property type="match status" value="1"/>
</dbReference>
<evidence type="ECO:0000256" key="1">
    <source>
        <dbReference type="ARBA" id="ARBA00004651"/>
    </source>
</evidence>
<proteinExistence type="inferred from homology"/>
<evidence type="ECO:0000256" key="7">
    <source>
        <dbReference type="SAM" id="Phobius"/>
    </source>
</evidence>
<feature type="transmembrane region" description="Helical" evidence="7">
    <location>
        <begin position="332"/>
        <end position="358"/>
    </location>
</feature>
<dbReference type="EMBL" id="BMFV01000021">
    <property type="protein sequence ID" value="GGH84347.1"/>
    <property type="molecule type" value="Genomic_DNA"/>
</dbReference>
<name>A0A8J3EMR0_9BACL</name>
<sequence length="360" mass="38803">MNGQTKLASESPLKARKSFIVGGVIFIVVALIGLYWAKWNPYFHKAFIAAHDHAIGSSSISGEKVSAPAPSWHAAWDFTVNYFNSIWKAYLVAIILASLVQVALPKDWIRRVLGKTTYGSTVIAGLSALPGMMCTCCTAPLVVGMRKQSSSVSAAVAFWFGNTALNPAVLVFMFFVLGWKFTLLRLIFGVVLVFGISYLAGRFARKDTNVTEMIDKVEESFQKPKGNLAFRWLKSLGAILIATVPAYVLSVIVLGAFRAWLFPEAGIEWGNSLFLILLFAIVGTLFVIPTSGEIPIIQTFMNFGLSSGPAAVLAIVLPVISLPSALMVRKALSWRVLGFLGLSVAILGIIAGLIGSLIGV</sequence>
<feature type="transmembrane region" description="Helical" evidence="7">
    <location>
        <begin position="269"/>
        <end position="288"/>
    </location>
</feature>
<dbReference type="PANTHER" id="PTHR43299">
    <property type="entry name" value="UPF0718 PROTEIN YRAQ"/>
    <property type="match status" value="1"/>
</dbReference>
<dbReference type="InterPro" id="IPR005524">
    <property type="entry name" value="DUF318"/>
</dbReference>
<evidence type="ECO:0000313" key="8">
    <source>
        <dbReference type="EMBL" id="GGH84347.1"/>
    </source>
</evidence>
<keyword evidence="9" id="KW-1185">Reference proteome</keyword>
<feature type="transmembrane region" description="Helical" evidence="7">
    <location>
        <begin position="236"/>
        <end position="257"/>
    </location>
</feature>
<evidence type="ECO:0000256" key="4">
    <source>
        <dbReference type="ARBA" id="ARBA00022692"/>
    </source>
</evidence>